<accession>V4A0C5</accession>
<dbReference type="PROSITE" id="PS00149">
    <property type="entry name" value="SULFATASE_2"/>
    <property type="match status" value="1"/>
</dbReference>
<keyword evidence="10" id="KW-1185">Reference proteome</keyword>
<evidence type="ECO:0000256" key="4">
    <source>
        <dbReference type="ARBA" id="ARBA00022801"/>
    </source>
</evidence>
<evidence type="ECO:0000256" key="5">
    <source>
        <dbReference type="ARBA" id="ARBA00022837"/>
    </source>
</evidence>
<dbReference type="PANTHER" id="PTHR10342:SF273">
    <property type="entry name" value="RE14504P"/>
    <property type="match status" value="1"/>
</dbReference>
<evidence type="ECO:0000259" key="8">
    <source>
        <dbReference type="Pfam" id="PF00884"/>
    </source>
</evidence>
<dbReference type="OMA" id="MIKCPPR"/>
<dbReference type="GeneID" id="20245936"/>
<dbReference type="Gene3D" id="3.40.720.10">
    <property type="entry name" value="Alkaline Phosphatase, subunit A"/>
    <property type="match status" value="1"/>
</dbReference>
<keyword evidence="7" id="KW-0732">Signal</keyword>
<keyword evidence="5" id="KW-0106">Calcium</keyword>
<feature type="chain" id="PRO_5005713961" description="Sulfatase N-terminal domain-containing protein" evidence="7">
    <location>
        <begin position="19"/>
        <end position="523"/>
    </location>
</feature>
<reference evidence="9 10" key="1">
    <citation type="journal article" date="2013" name="Nature">
        <title>Insights into bilaterian evolution from three spiralian genomes.</title>
        <authorList>
            <person name="Simakov O."/>
            <person name="Marletaz F."/>
            <person name="Cho S.J."/>
            <person name="Edsinger-Gonzales E."/>
            <person name="Havlak P."/>
            <person name="Hellsten U."/>
            <person name="Kuo D.H."/>
            <person name="Larsson T."/>
            <person name="Lv J."/>
            <person name="Arendt D."/>
            <person name="Savage R."/>
            <person name="Osoegawa K."/>
            <person name="de Jong P."/>
            <person name="Grimwood J."/>
            <person name="Chapman J.A."/>
            <person name="Shapiro H."/>
            <person name="Aerts A."/>
            <person name="Otillar R.P."/>
            <person name="Terry A.Y."/>
            <person name="Boore J.L."/>
            <person name="Grigoriev I.V."/>
            <person name="Lindberg D.R."/>
            <person name="Seaver E.C."/>
            <person name="Weisblat D.A."/>
            <person name="Putnam N.H."/>
            <person name="Rokhsar D.S."/>
        </authorList>
    </citation>
    <scope>NUCLEOTIDE SEQUENCE [LARGE SCALE GENOMIC DNA]</scope>
</reference>
<dbReference type="OrthoDB" id="103349at2759"/>
<dbReference type="GO" id="GO:0046872">
    <property type="term" value="F:metal ion binding"/>
    <property type="evidence" value="ECO:0007669"/>
    <property type="project" value="UniProtKB-KW"/>
</dbReference>
<evidence type="ECO:0000313" key="10">
    <source>
        <dbReference type="Proteomes" id="UP000030746"/>
    </source>
</evidence>
<dbReference type="SUPFAM" id="SSF53649">
    <property type="entry name" value="Alkaline phosphatase-like"/>
    <property type="match status" value="1"/>
</dbReference>
<dbReference type="Pfam" id="PF00884">
    <property type="entry name" value="Sulfatase"/>
    <property type="match status" value="1"/>
</dbReference>
<dbReference type="RefSeq" id="XP_009059188.1">
    <property type="nucleotide sequence ID" value="XM_009060940.1"/>
</dbReference>
<dbReference type="Gene3D" id="3.30.1120.10">
    <property type="match status" value="1"/>
</dbReference>
<keyword evidence="3" id="KW-0479">Metal-binding</keyword>
<dbReference type="InterPro" id="IPR024607">
    <property type="entry name" value="Sulfatase_CS"/>
</dbReference>
<evidence type="ECO:0000256" key="2">
    <source>
        <dbReference type="ARBA" id="ARBA00008779"/>
    </source>
</evidence>
<gene>
    <name evidence="9" type="ORF">LOTGIDRAFT_206748</name>
</gene>
<dbReference type="EMBL" id="KB202481">
    <property type="protein sequence ID" value="ESO90112.1"/>
    <property type="molecule type" value="Genomic_DNA"/>
</dbReference>
<sequence>MFYKVVILLLYQSLLTLAAPNIIFIVADDLGWDDVSFHGSEQIPTPNIDALATNGIILNNYYVSPICTPTRSAIMTGRHPIHTGMQHSVIVGDQPYGLPLNESIMPQFFSTLGYESHIVGKWHLGFFAQEYTPLFRGFQTHLGYWLGAEDYFDHTAEAETVPYKNQYGLDFRDNMTVLSTENGTYSTELFTKQAVTIIQNQDHSKPLFLYLPYQAVHSGNLDEEPLQAPLEYIDRFPHIQNKNRRTFAGMVSALDDAVGAIVDALSEEGMLSNSIIVFTTDNGGPSNGFDGNAASNYPLRGLKATLWEGGVRGNGLIYSPLLQTQRYVSQQMMHVTDWLPTLFRAAGGDPNGLRNMDGFDMWDMLSYNDDHSPRTDILHNIDPIEQKAAIRVNDYKLLTGNIDMRYDGWYPPYQLEEDTEKIYNDRQNVVNMKVPHTTVKVQCGQKPANASTNCDPKVYPCLYHIPSDPCEYNNIAASNHDLVLELLQRLQDYSKGMVPPGNKPFDPKGDPKYHNNTWVPWVK</sequence>
<evidence type="ECO:0000256" key="3">
    <source>
        <dbReference type="ARBA" id="ARBA00022723"/>
    </source>
</evidence>
<dbReference type="AlphaFoldDB" id="V4A0C5"/>
<dbReference type="InterPro" id="IPR047115">
    <property type="entry name" value="ARSB"/>
</dbReference>
<proteinExistence type="inferred from homology"/>
<evidence type="ECO:0000313" key="9">
    <source>
        <dbReference type="EMBL" id="ESO90112.1"/>
    </source>
</evidence>
<organism evidence="9 10">
    <name type="scientific">Lottia gigantea</name>
    <name type="common">Giant owl limpet</name>
    <dbReference type="NCBI Taxonomy" id="225164"/>
    <lineage>
        <taxon>Eukaryota</taxon>
        <taxon>Metazoa</taxon>
        <taxon>Spiralia</taxon>
        <taxon>Lophotrochozoa</taxon>
        <taxon>Mollusca</taxon>
        <taxon>Gastropoda</taxon>
        <taxon>Patellogastropoda</taxon>
        <taxon>Lottioidea</taxon>
        <taxon>Lottiidae</taxon>
        <taxon>Lottia</taxon>
    </lineage>
</organism>
<evidence type="ECO:0000256" key="1">
    <source>
        <dbReference type="ARBA" id="ARBA00001913"/>
    </source>
</evidence>
<dbReference type="KEGG" id="lgi:LOTGIDRAFT_206748"/>
<evidence type="ECO:0000256" key="7">
    <source>
        <dbReference type="SAM" id="SignalP"/>
    </source>
</evidence>
<feature type="signal peptide" evidence="7">
    <location>
        <begin position="1"/>
        <end position="18"/>
    </location>
</feature>
<dbReference type="Proteomes" id="UP000030746">
    <property type="component" value="Unassembled WGS sequence"/>
</dbReference>
<dbReference type="HOGENOM" id="CLU_006332_10_1_1"/>
<dbReference type="InterPro" id="IPR000917">
    <property type="entry name" value="Sulfatase_N"/>
</dbReference>
<dbReference type="STRING" id="225164.V4A0C5"/>
<dbReference type="CTD" id="20245936"/>
<dbReference type="InterPro" id="IPR017850">
    <property type="entry name" value="Alkaline_phosphatase_core_sf"/>
</dbReference>
<feature type="domain" description="Sulfatase N-terminal" evidence="8">
    <location>
        <begin position="20"/>
        <end position="347"/>
    </location>
</feature>
<comment type="cofactor">
    <cofactor evidence="1">
        <name>Ca(2+)</name>
        <dbReference type="ChEBI" id="CHEBI:29108"/>
    </cofactor>
</comment>
<keyword evidence="4" id="KW-0378">Hydrolase</keyword>
<keyword evidence="6" id="KW-0325">Glycoprotein</keyword>
<comment type="similarity">
    <text evidence="2">Belongs to the sulfatase family.</text>
</comment>
<dbReference type="PANTHER" id="PTHR10342">
    <property type="entry name" value="ARYLSULFATASE"/>
    <property type="match status" value="1"/>
</dbReference>
<dbReference type="GO" id="GO:0008484">
    <property type="term" value="F:sulfuric ester hydrolase activity"/>
    <property type="evidence" value="ECO:0007669"/>
    <property type="project" value="InterPro"/>
</dbReference>
<name>V4A0C5_LOTGI</name>
<evidence type="ECO:0000256" key="6">
    <source>
        <dbReference type="ARBA" id="ARBA00023180"/>
    </source>
</evidence>
<dbReference type="CDD" id="cd16029">
    <property type="entry name" value="4-S"/>
    <property type="match status" value="1"/>
</dbReference>
<protein>
    <recommendedName>
        <fullName evidence="8">Sulfatase N-terminal domain-containing protein</fullName>
    </recommendedName>
</protein>
<dbReference type="PROSITE" id="PS00523">
    <property type="entry name" value="SULFATASE_1"/>
    <property type="match status" value="1"/>
</dbReference>